<dbReference type="Gene3D" id="3.40.50.2300">
    <property type="match status" value="1"/>
</dbReference>
<gene>
    <name evidence="12" type="ORF">SAMN05216571_108102</name>
</gene>
<evidence type="ECO:0000256" key="1">
    <source>
        <dbReference type="ARBA" id="ARBA00004496"/>
    </source>
</evidence>
<organism evidence="12 13">
    <name type="scientific">Onishia taeanensis</name>
    <dbReference type="NCBI Taxonomy" id="284577"/>
    <lineage>
        <taxon>Bacteria</taxon>
        <taxon>Pseudomonadati</taxon>
        <taxon>Pseudomonadota</taxon>
        <taxon>Gammaproteobacteria</taxon>
        <taxon>Oceanospirillales</taxon>
        <taxon>Halomonadaceae</taxon>
        <taxon>Onishia</taxon>
    </lineage>
</organism>
<keyword evidence="5" id="KW-0805">Transcription regulation</keyword>
<keyword evidence="13" id="KW-1185">Reference proteome</keyword>
<keyword evidence="6 9" id="KW-0238">DNA-binding</keyword>
<dbReference type="Proteomes" id="UP000198641">
    <property type="component" value="Unassembled WGS sequence"/>
</dbReference>
<evidence type="ECO:0000313" key="13">
    <source>
        <dbReference type="Proteomes" id="UP000198641"/>
    </source>
</evidence>
<dbReference type="GO" id="GO:0032993">
    <property type="term" value="C:protein-DNA complex"/>
    <property type="evidence" value="ECO:0007669"/>
    <property type="project" value="TreeGrafter"/>
</dbReference>
<evidence type="ECO:0000256" key="7">
    <source>
        <dbReference type="ARBA" id="ARBA00023163"/>
    </source>
</evidence>
<keyword evidence="7" id="KW-0804">Transcription</keyword>
<sequence>MASTMITVTALIFFMAGWARCGLSVGAMDWDCHASAAIPAVMTHSPASLIVVDDDPEIRELLADYLGRHGFRTQVAADAEALEALLAVAMPDLLIVDLMLPGDDGFTICRRVRRDSEVPIIMLTASADETDRILGLELGADDYLGKPFNPRELLARIKAVLRRTRRLPEATAEKDPAQARLVAFGEWRLDRVTRELIDAGGERSALSGADFQLLQVFLEHPEEVLSRDALYDLSRGRPAPPLDRSIDVHVCRLRQRLGEDAQHSQLIRTVRGAGYVLATRVDALA</sequence>
<dbReference type="InterPro" id="IPR001789">
    <property type="entry name" value="Sig_transdc_resp-reg_receiver"/>
</dbReference>
<dbReference type="SUPFAM" id="SSF52172">
    <property type="entry name" value="CheY-like"/>
    <property type="match status" value="1"/>
</dbReference>
<dbReference type="AlphaFoldDB" id="A0A1G7T1E9"/>
<dbReference type="SMART" id="SM00862">
    <property type="entry name" value="Trans_reg_C"/>
    <property type="match status" value="1"/>
</dbReference>
<dbReference type="PROSITE" id="PS50110">
    <property type="entry name" value="RESPONSE_REGULATORY"/>
    <property type="match status" value="1"/>
</dbReference>
<evidence type="ECO:0000259" key="10">
    <source>
        <dbReference type="PROSITE" id="PS50110"/>
    </source>
</evidence>
<dbReference type="Pfam" id="PF00072">
    <property type="entry name" value="Response_reg"/>
    <property type="match status" value="1"/>
</dbReference>
<evidence type="ECO:0000256" key="4">
    <source>
        <dbReference type="ARBA" id="ARBA00023012"/>
    </source>
</evidence>
<evidence type="ECO:0000256" key="6">
    <source>
        <dbReference type="ARBA" id="ARBA00023125"/>
    </source>
</evidence>
<dbReference type="GO" id="GO:0000976">
    <property type="term" value="F:transcription cis-regulatory region binding"/>
    <property type="evidence" value="ECO:0007669"/>
    <property type="project" value="TreeGrafter"/>
</dbReference>
<dbReference type="FunFam" id="3.40.50.2300:FF:000001">
    <property type="entry name" value="DNA-binding response regulator PhoB"/>
    <property type="match status" value="1"/>
</dbReference>
<feature type="domain" description="Response regulatory" evidence="10">
    <location>
        <begin position="48"/>
        <end position="161"/>
    </location>
</feature>
<dbReference type="InterPro" id="IPR001867">
    <property type="entry name" value="OmpR/PhoB-type_DNA-bd"/>
</dbReference>
<dbReference type="EMBL" id="FNCI01000008">
    <property type="protein sequence ID" value="SDG28942.1"/>
    <property type="molecule type" value="Genomic_DNA"/>
</dbReference>
<evidence type="ECO:0000256" key="8">
    <source>
        <dbReference type="PROSITE-ProRule" id="PRU00169"/>
    </source>
</evidence>
<dbReference type="InterPro" id="IPR036388">
    <property type="entry name" value="WH-like_DNA-bd_sf"/>
</dbReference>
<keyword evidence="3 8" id="KW-0597">Phosphoprotein</keyword>
<name>A0A1G7T1E9_9GAMM</name>
<protein>
    <submittedName>
        <fullName evidence="12">Two-component system, OmpR family, response regulator</fullName>
    </submittedName>
</protein>
<reference evidence="12 13" key="1">
    <citation type="submission" date="2016-10" db="EMBL/GenBank/DDBJ databases">
        <authorList>
            <person name="de Groot N.N."/>
        </authorList>
    </citation>
    <scope>NUCLEOTIDE SEQUENCE [LARGE SCALE GENOMIC DNA]</scope>
    <source>
        <strain evidence="12 13">BH539</strain>
    </source>
</reference>
<evidence type="ECO:0000313" key="12">
    <source>
        <dbReference type="EMBL" id="SDG28942.1"/>
    </source>
</evidence>
<feature type="domain" description="OmpR/PhoB-type" evidence="11">
    <location>
        <begin position="179"/>
        <end position="279"/>
    </location>
</feature>
<dbReference type="Gene3D" id="6.10.250.690">
    <property type="match status" value="1"/>
</dbReference>
<dbReference type="SUPFAM" id="SSF46894">
    <property type="entry name" value="C-terminal effector domain of the bipartite response regulators"/>
    <property type="match status" value="1"/>
</dbReference>
<evidence type="ECO:0000259" key="11">
    <source>
        <dbReference type="PROSITE" id="PS51755"/>
    </source>
</evidence>
<dbReference type="Gene3D" id="1.10.10.10">
    <property type="entry name" value="Winged helix-like DNA-binding domain superfamily/Winged helix DNA-binding domain"/>
    <property type="match status" value="1"/>
</dbReference>
<dbReference type="InterPro" id="IPR039420">
    <property type="entry name" value="WalR-like"/>
</dbReference>
<evidence type="ECO:0000256" key="9">
    <source>
        <dbReference type="PROSITE-ProRule" id="PRU01091"/>
    </source>
</evidence>
<dbReference type="PROSITE" id="PS51755">
    <property type="entry name" value="OMPR_PHOB"/>
    <property type="match status" value="1"/>
</dbReference>
<keyword evidence="2" id="KW-0963">Cytoplasm</keyword>
<dbReference type="STRING" id="284577.SAMN05216571_108102"/>
<comment type="subcellular location">
    <subcellularLocation>
        <location evidence="1">Cytoplasm</location>
    </subcellularLocation>
</comment>
<dbReference type="PANTHER" id="PTHR48111:SF4">
    <property type="entry name" value="DNA-BINDING DUAL TRANSCRIPTIONAL REGULATOR OMPR"/>
    <property type="match status" value="1"/>
</dbReference>
<dbReference type="FunFam" id="1.10.10.10:FF:000099">
    <property type="entry name" value="Two-component system response regulator TorR"/>
    <property type="match status" value="1"/>
</dbReference>
<dbReference type="GO" id="GO:0005829">
    <property type="term" value="C:cytosol"/>
    <property type="evidence" value="ECO:0007669"/>
    <property type="project" value="TreeGrafter"/>
</dbReference>
<evidence type="ECO:0000256" key="2">
    <source>
        <dbReference type="ARBA" id="ARBA00022490"/>
    </source>
</evidence>
<accession>A0A1G7T1E9</accession>
<dbReference type="PANTHER" id="PTHR48111">
    <property type="entry name" value="REGULATOR OF RPOS"/>
    <property type="match status" value="1"/>
</dbReference>
<dbReference type="CDD" id="cd00383">
    <property type="entry name" value="trans_reg_C"/>
    <property type="match status" value="1"/>
</dbReference>
<dbReference type="InterPro" id="IPR016032">
    <property type="entry name" value="Sig_transdc_resp-reg_C-effctor"/>
</dbReference>
<dbReference type="SMART" id="SM00448">
    <property type="entry name" value="REC"/>
    <property type="match status" value="1"/>
</dbReference>
<dbReference type="GO" id="GO:0000156">
    <property type="term" value="F:phosphorelay response regulator activity"/>
    <property type="evidence" value="ECO:0007669"/>
    <property type="project" value="TreeGrafter"/>
</dbReference>
<dbReference type="Pfam" id="PF00486">
    <property type="entry name" value="Trans_reg_C"/>
    <property type="match status" value="1"/>
</dbReference>
<proteinExistence type="predicted"/>
<evidence type="ECO:0000256" key="3">
    <source>
        <dbReference type="ARBA" id="ARBA00022553"/>
    </source>
</evidence>
<dbReference type="InterPro" id="IPR011006">
    <property type="entry name" value="CheY-like_superfamily"/>
</dbReference>
<evidence type="ECO:0000256" key="5">
    <source>
        <dbReference type="ARBA" id="ARBA00023015"/>
    </source>
</evidence>
<feature type="DNA-binding region" description="OmpR/PhoB-type" evidence="9">
    <location>
        <begin position="179"/>
        <end position="279"/>
    </location>
</feature>
<dbReference type="GO" id="GO:0006355">
    <property type="term" value="P:regulation of DNA-templated transcription"/>
    <property type="evidence" value="ECO:0007669"/>
    <property type="project" value="InterPro"/>
</dbReference>
<keyword evidence="4" id="KW-0902">Two-component regulatory system</keyword>
<feature type="modified residue" description="4-aspartylphosphate" evidence="8">
    <location>
        <position position="97"/>
    </location>
</feature>